<dbReference type="RefSeq" id="WP_338007137.1">
    <property type="nucleotide sequence ID" value="NZ_JAOPKB010000002.1"/>
</dbReference>
<gene>
    <name evidence="2" type="ORF">OB955_04820</name>
</gene>
<feature type="compositionally biased region" description="Basic and acidic residues" evidence="1">
    <location>
        <begin position="66"/>
        <end position="83"/>
    </location>
</feature>
<name>A0ABT2QAV2_9EURY</name>
<protein>
    <recommendedName>
        <fullName evidence="4">Restriction endonuclease</fullName>
    </recommendedName>
</protein>
<evidence type="ECO:0008006" key="4">
    <source>
        <dbReference type="Google" id="ProtNLM"/>
    </source>
</evidence>
<dbReference type="EMBL" id="JAOPKB010000002">
    <property type="protein sequence ID" value="MCU4972056.1"/>
    <property type="molecule type" value="Genomic_DNA"/>
</dbReference>
<comment type="caution">
    <text evidence="2">The sequence shown here is derived from an EMBL/GenBank/DDBJ whole genome shotgun (WGS) entry which is preliminary data.</text>
</comment>
<feature type="region of interest" description="Disordered" evidence="1">
    <location>
        <begin position="1"/>
        <end position="25"/>
    </location>
</feature>
<keyword evidence="3" id="KW-1185">Reference proteome</keyword>
<evidence type="ECO:0000313" key="2">
    <source>
        <dbReference type="EMBL" id="MCU4972056.1"/>
    </source>
</evidence>
<evidence type="ECO:0000313" key="3">
    <source>
        <dbReference type="Proteomes" id="UP001320972"/>
    </source>
</evidence>
<evidence type="ECO:0000256" key="1">
    <source>
        <dbReference type="SAM" id="MobiDB-lite"/>
    </source>
</evidence>
<proteinExistence type="predicted"/>
<accession>A0ABT2QAV2</accession>
<feature type="region of interest" description="Disordered" evidence="1">
    <location>
        <begin position="66"/>
        <end position="93"/>
    </location>
</feature>
<organism evidence="2 3">
    <name type="scientific">Natronoglomus mannanivorans</name>
    <dbReference type="NCBI Taxonomy" id="2979990"/>
    <lineage>
        <taxon>Archaea</taxon>
        <taxon>Methanobacteriati</taxon>
        <taxon>Methanobacteriota</taxon>
        <taxon>Stenosarchaea group</taxon>
        <taxon>Halobacteria</taxon>
        <taxon>Halobacteriales</taxon>
        <taxon>Natrialbaceae</taxon>
        <taxon>Natronoglomus</taxon>
    </lineage>
</organism>
<dbReference type="Proteomes" id="UP001320972">
    <property type="component" value="Unassembled WGS sequence"/>
</dbReference>
<reference evidence="2 3" key="1">
    <citation type="submission" date="2022-09" db="EMBL/GenBank/DDBJ databases">
        <title>Enrichment on poylsaccharides allowed isolation of novel metabolic and taxonomic groups of Haloarchaea.</title>
        <authorList>
            <person name="Sorokin D.Y."/>
            <person name="Elcheninov A.G."/>
            <person name="Khizhniak T.V."/>
            <person name="Kolganova T.V."/>
            <person name="Kublanov I.V."/>
        </authorList>
    </citation>
    <scope>NUCLEOTIDE SEQUENCE [LARGE SCALE GENOMIC DNA]</scope>
    <source>
        <strain evidence="2 3">AArc-m2/3/4</strain>
    </source>
</reference>
<sequence length="213" mass="23775">MSSFVPGSRTEDLDQPDLDDLPTLAAEPVPDLSIDSLVRIISVHETTHNGRTHWHVDIPTELRDWASEASRSEQDDRDERDSETSSQHSHVGKTGECAVAAVCEHEGVDWDWHDGYQTGDLDIDALTADIKTRIENEDCHKDMLVGMRSTGTESDILADSYVQVLVSEDLSTALVTGWAFSHEVRDASQFYGAKTYPSKIVHHGELRDLQDLF</sequence>